<reference evidence="1 2" key="1">
    <citation type="journal article" date="2009" name="Nat. Genet.">
        <title>The genome of the cucumber, Cucumis sativus L.</title>
        <authorList>
            <person name="Huang S."/>
            <person name="Li R."/>
            <person name="Zhang Z."/>
            <person name="Li L."/>
            <person name="Gu X."/>
            <person name="Fan W."/>
            <person name="Lucas W.J."/>
            <person name="Wang X."/>
            <person name="Xie B."/>
            <person name="Ni P."/>
            <person name="Ren Y."/>
            <person name="Zhu H."/>
            <person name="Li J."/>
            <person name="Lin K."/>
            <person name="Jin W."/>
            <person name="Fei Z."/>
            <person name="Li G."/>
            <person name="Staub J."/>
            <person name="Kilian A."/>
            <person name="van der Vossen E.A."/>
            <person name="Wu Y."/>
            <person name="Guo J."/>
            <person name="He J."/>
            <person name="Jia Z."/>
            <person name="Ren Y."/>
            <person name="Tian G."/>
            <person name="Lu Y."/>
            <person name="Ruan J."/>
            <person name="Qian W."/>
            <person name="Wang M."/>
            <person name="Huang Q."/>
            <person name="Li B."/>
            <person name="Xuan Z."/>
            <person name="Cao J."/>
            <person name="Asan"/>
            <person name="Wu Z."/>
            <person name="Zhang J."/>
            <person name="Cai Q."/>
            <person name="Bai Y."/>
            <person name="Zhao B."/>
            <person name="Han Y."/>
            <person name="Li Y."/>
            <person name="Li X."/>
            <person name="Wang S."/>
            <person name="Shi Q."/>
            <person name="Liu S."/>
            <person name="Cho W.K."/>
            <person name="Kim J.Y."/>
            <person name="Xu Y."/>
            <person name="Heller-Uszynska K."/>
            <person name="Miao H."/>
            <person name="Cheng Z."/>
            <person name="Zhang S."/>
            <person name="Wu J."/>
            <person name="Yang Y."/>
            <person name="Kang H."/>
            <person name="Li M."/>
            <person name="Liang H."/>
            <person name="Ren X."/>
            <person name="Shi Z."/>
            <person name="Wen M."/>
            <person name="Jian M."/>
            <person name="Yang H."/>
            <person name="Zhang G."/>
            <person name="Yang Z."/>
            <person name="Chen R."/>
            <person name="Liu S."/>
            <person name="Li J."/>
            <person name="Ma L."/>
            <person name="Liu H."/>
            <person name="Zhou Y."/>
            <person name="Zhao J."/>
            <person name="Fang X."/>
            <person name="Li G."/>
            <person name="Fang L."/>
            <person name="Li Y."/>
            <person name="Liu D."/>
            <person name="Zheng H."/>
            <person name="Zhang Y."/>
            <person name="Qin N."/>
            <person name="Li Z."/>
            <person name="Yang G."/>
            <person name="Yang S."/>
            <person name="Bolund L."/>
            <person name="Kristiansen K."/>
            <person name="Zheng H."/>
            <person name="Li S."/>
            <person name="Zhang X."/>
            <person name="Yang H."/>
            <person name="Wang J."/>
            <person name="Sun R."/>
            <person name="Zhang B."/>
            <person name="Jiang S."/>
            <person name="Wang J."/>
            <person name="Du Y."/>
            <person name="Li S."/>
        </authorList>
    </citation>
    <scope>NUCLEOTIDE SEQUENCE [LARGE SCALE GENOMIC DNA]</scope>
    <source>
        <strain evidence="2">cv. 9930</strain>
    </source>
</reference>
<dbReference type="Gramene" id="KGN44712">
    <property type="protein sequence ID" value="KGN44712"/>
    <property type="gene ID" value="Csa_7G374540"/>
</dbReference>
<protein>
    <submittedName>
        <fullName evidence="1">Uncharacterized protein</fullName>
    </submittedName>
</protein>
<proteinExistence type="predicted"/>
<reference evidence="1 2" key="2">
    <citation type="journal article" date="2009" name="PLoS ONE">
        <title>An integrated genetic and cytogenetic map of the cucumber genome.</title>
        <authorList>
            <person name="Ren Y."/>
            <person name="Zhang Z."/>
            <person name="Liu J."/>
            <person name="Staub J.E."/>
            <person name="Han Y."/>
            <person name="Cheng Z."/>
            <person name="Li X."/>
            <person name="Lu J."/>
            <person name="Miao H."/>
            <person name="Kang H."/>
            <person name="Xie B."/>
            <person name="Gu X."/>
            <person name="Wang X."/>
            <person name="Du Y."/>
            <person name="Jin W."/>
            <person name="Huang S."/>
        </authorList>
    </citation>
    <scope>NUCLEOTIDE SEQUENCE [LARGE SCALE GENOMIC DNA]</scope>
    <source>
        <strain evidence="2">cv. 9930</strain>
    </source>
</reference>
<sequence length="114" mass="12911">MLRTRLFWFSLGFATTAASISHFVWRDLLAYRCALSSDASFMERSFDALEARISNLESARNRNSVSSAEGATVDKNHVNVLGSVAYVLVLCRWPMTDCWWSSLFSLAHRREAIS</sequence>
<name>A0A0A0K8L3_CUCSA</name>
<accession>A0A0A0K8L3</accession>
<reference evidence="1 2" key="4">
    <citation type="journal article" date="2011" name="BMC Genomics">
        <title>RNA-Seq improves annotation of protein-coding genes in the cucumber genome.</title>
        <authorList>
            <person name="Li Z."/>
            <person name="Zhang Z."/>
            <person name="Yan P."/>
            <person name="Huang S."/>
            <person name="Fei Z."/>
            <person name="Lin K."/>
        </authorList>
    </citation>
    <scope>NUCLEOTIDE SEQUENCE [LARGE SCALE GENOMIC DNA]</scope>
    <source>
        <strain evidence="2">cv. 9930</strain>
    </source>
</reference>
<dbReference type="Proteomes" id="UP000029981">
    <property type="component" value="Chromosome 7"/>
</dbReference>
<evidence type="ECO:0000313" key="2">
    <source>
        <dbReference type="Proteomes" id="UP000029981"/>
    </source>
</evidence>
<reference evidence="1 2" key="3">
    <citation type="journal article" date="2010" name="BMC Genomics">
        <title>Transcriptome sequencing and comparative analysis of cucumber flowers with different sex types.</title>
        <authorList>
            <person name="Guo S."/>
            <person name="Zheng Y."/>
            <person name="Joung J.G."/>
            <person name="Liu S."/>
            <person name="Zhang Z."/>
            <person name="Crasta O.R."/>
            <person name="Sobral B.W."/>
            <person name="Xu Y."/>
            <person name="Huang S."/>
            <person name="Fei Z."/>
        </authorList>
    </citation>
    <scope>NUCLEOTIDE SEQUENCE [LARGE SCALE GENOMIC DNA]</scope>
    <source>
        <strain evidence="2">cv. 9930</strain>
    </source>
</reference>
<dbReference type="PANTHER" id="PTHR34970">
    <property type="entry name" value="ABC TRANSPORTER A FAMILY PROTEIN"/>
    <property type="match status" value="1"/>
</dbReference>
<evidence type="ECO:0000313" key="1">
    <source>
        <dbReference type="EMBL" id="KGN44712.1"/>
    </source>
</evidence>
<organism evidence="1 2">
    <name type="scientific">Cucumis sativus</name>
    <name type="common">Cucumber</name>
    <dbReference type="NCBI Taxonomy" id="3659"/>
    <lineage>
        <taxon>Eukaryota</taxon>
        <taxon>Viridiplantae</taxon>
        <taxon>Streptophyta</taxon>
        <taxon>Embryophyta</taxon>
        <taxon>Tracheophyta</taxon>
        <taxon>Spermatophyta</taxon>
        <taxon>Magnoliopsida</taxon>
        <taxon>eudicotyledons</taxon>
        <taxon>Gunneridae</taxon>
        <taxon>Pentapetalae</taxon>
        <taxon>rosids</taxon>
        <taxon>fabids</taxon>
        <taxon>Cucurbitales</taxon>
        <taxon>Cucurbitaceae</taxon>
        <taxon>Benincaseae</taxon>
        <taxon>Cucumis</taxon>
    </lineage>
</organism>
<dbReference type="AlphaFoldDB" id="A0A0A0K8L3"/>
<dbReference type="STRING" id="3659.A0A0A0K8L3"/>
<dbReference type="PANTHER" id="PTHR34970:SF5">
    <property type="entry name" value="PROTEIN, PUTATIVE-RELATED"/>
    <property type="match status" value="1"/>
</dbReference>
<gene>
    <name evidence="1" type="ORF">Csa_7G374540</name>
</gene>
<dbReference type="EMBL" id="CM002928">
    <property type="protein sequence ID" value="KGN44712.1"/>
    <property type="molecule type" value="Genomic_DNA"/>
</dbReference>
<keyword evidence="2" id="KW-1185">Reference proteome</keyword>